<dbReference type="EMBL" id="JBGMDY010000009">
    <property type="protein sequence ID" value="KAL2322219.1"/>
    <property type="molecule type" value="Genomic_DNA"/>
</dbReference>
<protein>
    <submittedName>
        <fullName evidence="1">Uncharacterized protein</fullName>
    </submittedName>
</protein>
<accession>A0ABD1LFB1</accession>
<gene>
    <name evidence="1" type="ORF">Fmac_026598</name>
</gene>
<sequence length="154" mass="16752">MTSERRRSMSRLGAERARRGSGHFLDWATAGPRVFFQVSDPRSPSLGLSLSSPSSSPCFGTFIFSLFRPLDSLPLSVSPSGKSLSGDDSSSGDPSYLKQKSFIHSIGVLATELQPLVLDWLSLVKFLDNKGSTVAALLYAKQLRYSLPSSNNHK</sequence>
<dbReference type="AlphaFoldDB" id="A0ABD1LFB1"/>
<comment type="caution">
    <text evidence="1">The sequence shown here is derived from an EMBL/GenBank/DDBJ whole genome shotgun (WGS) entry which is preliminary data.</text>
</comment>
<keyword evidence="2" id="KW-1185">Reference proteome</keyword>
<dbReference type="Proteomes" id="UP001603857">
    <property type="component" value="Unassembled WGS sequence"/>
</dbReference>
<evidence type="ECO:0000313" key="2">
    <source>
        <dbReference type="Proteomes" id="UP001603857"/>
    </source>
</evidence>
<organism evidence="1 2">
    <name type="scientific">Flemingia macrophylla</name>
    <dbReference type="NCBI Taxonomy" id="520843"/>
    <lineage>
        <taxon>Eukaryota</taxon>
        <taxon>Viridiplantae</taxon>
        <taxon>Streptophyta</taxon>
        <taxon>Embryophyta</taxon>
        <taxon>Tracheophyta</taxon>
        <taxon>Spermatophyta</taxon>
        <taxon>Magnoliopsida</taxon>
        <taxon>eudicotyledons</taxon>
        <taxon>Gunneridae</taxon>
        <taxon>Pentapetalae</taxon>
        <taxon>rosids</taxon>
        <taxon>fabids</taxon>
        <taxon>Fabales</taxon>
        <taxon>Fabaceae</taxon>
        <taxon>Papilionoideae</taxon>
        <taxon>50 kb inversion clade</taxon>
        <taxon>NPAAA clade</taxon>
        <taxon>indigoferoid/millettioid clade</taxon>
        <taxon>Phaseoleae</taxon>
        <taxon>Flemingia</taxon>
    </lineage>
</organism>
<proteinExistence type="predicted"/>
<name>A0ABD1LFB1_9FABA</name>
<evidence type="ECO:0000313" key="1">
    <source>
        <dbReference type="EMBL" id="KAL2322219.1"/>
    </source>
</evidence>
<reference evidence="1 2" key="1">
    <citation type="submission" date="2024-08" db="EMBL/GenBank/DDBJ databases">
        <title>Insights into the chromosomal genome structure of Flemingia macrophylla.</title>
        <authorList>
            <person name="Ding Y."/>
            <person name="Zhao Y."/>
            <person name="Bi W."/>
            <person name="Wu M."/>
            <person name="Zhao G."/>
            <person name="Gong Y."/>
            <person name="Li W."/>
            <person name="Zhang P."/>
        </authorList>
    </citation>
    <scope>NUCLEOTIDE SEQUENCE [LARGE SCALE GENOMIC DNA]</scope>
    <source>
        <strain evidence="1">DYQJB</strain>
        <tissue evidence="1">Leaf</tissue>
    </source>
</reference>